<dbReference type="Proteomes" id="UP000663889">
    <property type="component" value="Unassembled WGS sequence"/>
</dbReference>
<dbReference type="Proteomes" id="UP000663874">
    <property type="component" value="Unassembled WGS sequence"/>
</dbReference>
<gene>
    <name evidence="3" type="ORF">FNK824_LOCUS25680</name>
    <name evidence="2" type="ORF">SEV965_LOCUS32037</name>
</gene>
<proteinExistence type="predicted"/>
<evidence type="ECO:0000313" key="4">
    <source>
        <dbReference type="Proteomes" id="UP000663874"/>
    </source>
</evidence>
<name>A0A819NFQ8_9BILA</name>
<evidence type="ECO:0000313" key="2">
    <source>
        <dbReference type="EMBL" id="CAF1415072.1"/>
    </source>
</evidence>
<organism evidence="3 4">
    <name type="scientific">Rotaria sordida</name>
    <dbReference type="NCBI Taxonomy" id="392033"/>
    <lineage>
        <taxon>Eukaryota</taxon>
        <taxon>Metazoa</taxon>
        <taxon>Spiralia</taxon>
        <taxon>Gnathifera</taxon>
        <taxon>Rotifera</taxon>
        <taxon>Eurotatoria</taxon>
        <taxon>Bdelloidea</taxon>
        <taxon>Philodinida</taxon>
        <taxon>Philodinidae</taxon>
        <taxon>Rotaria</taxon>
    </lineage>
</organism>
<protein>
    <submittedName>
        <fullName evidence="3">Uncharacterized protein</fullName>
    </submittedName>
</protein>
<feature type="compositionally biased region" description="Low complexity" evidence="1">
    <location>
        <begin position="77"/>
        <end position="99"/>
    </location>
</feature>
<evidence type="ECO:0000313" key="3">
    <source>
        <dbReference type="EMBL" id="CAF3996241.1"/>
    </source>
</evidence>
<dbReference type="EMBL" id="CAJNOU010003877">
    <property type="protein sequence ID" value="CAF1415072.1"/>
    <property type="molecule type" value="Genomic_DNA"/>
</dbReference>
<sequence>MNIRHDKQDLLERLLNDNGETGLTLHIEYKEHQLSIYMTTVPENKLPKIFNSTEGTFLQGTMTFPKNGKMKKLVQPSSSSSSSSSKKSSSSSVSSGSKKQVNSPTTTNKEGTTNSPSSRKDRQYQHVL</sequence>
<dbReference type="EMBL" id="CAJOBE010006104">
    <property type="protein sequence ID" value="CAF3996241.1"/>
    <property type="molecule type" value="Genomic_DNA"/>
</dbReference>
<feature type="compositionally biased region" description="Basic and acidic residues" evidence="1">
    <location>
        <begin position="118"/>
        <end position="128"/>
    </location>
</feature>
<feature type="region of interest" description="Disordered" evidence="1">
    <location>
        <begin position="61"/>
        <end position="128"/>
    </location>
</feature>
<accession>A0A819NFQ8</accession>
<feature type="compositionally biased region" description="Polar residues" evidence="1">
    <location>
        <begin position="100"/>
        <end position="117"/>
    </location>
</feature>
<dbReference type="AlphaFoldDB" id="A0A819NFQ8"/>
<reference evidence="3" key="1">
    <citation type="submission" date="2021-02" db="EMBL/GenBank/DDBJ databases">
        <authorList>
            <person name="Nowell W R."/>
        </authorList>
    </citation>
    <scope>NUCLEOTIDE SEQUENCE</scope>
</reference>
<comment type="caution">
    <text evidence="3">The sequence shown here is derived from an EMBL/GenBank/DDBJ whole genome shotgun (WGS) entry which is preliminary data.</text>
</comment>
<evidence type="ECO:0000256" key="1">
    <source>
        <dbReference type="SAM" id="MobiDB-lite"/>
    </source>
</evidence>